<keyword evidence="1" id="KW-1133">Transmembrane helix</keyword>
<keyword evidence="1" id="KW-0472">Membrane</keyword>
<protein>
    <submittedName>
        <fullName evidence="2">Pentapeptide repeat-containing protein</fullName>
    </submittedName>
</protein>
<dbReference type="AlphaFoldDB" id="A0A5D3KBX4"/>
<name>A0A5D3KBX4_9BRAD</name>
<keyword evidence="3" id="KW-1185">Reference proteome</keyword>
<dbReference type="InterPro" id="IPR001646">
    <property type="entry name" value="5peptide_repeat"/>
</dbReference>
<accession>A0A5D3KBX4</accession>
<feature type="transmembrane region" description="Helical" evidence="1">
    <location>
        <begin position="51"/>
        <end position="69"/>
    </location>
</feature>
<feature type="transmembrane region" description="Helical" evidence="1">
    <location>
        <begin position="6"/>
        <end position="30"/>
    </location>
</feature>
<dbReference type="RefSeq" id="WP_148774193.1">
    <property type="nucleotide sequence ID" value="NZ_VSSS01000032.1"/>
</dbReference>
<sequence>MLAILIWMFFGIVVLILAGVIWWLVPIFLVDPNIVSPKDRADTIDNSRKTIGQGFAAIALIATFAWTMYKDRETIDLSRDQFSTQQAEAQKHFVNQQFISAAQLLKESSVSTRIAGLYAIEQIASSNPAGWYSQTTEVNSEGTKKDSARDNLYLTPAIRAAIGFIKSSHDDAKSASTSEPPPIEHPISADTQSAIDILARLNRAGKVPVDLRRSYLVRAQFIEKPTKAFVDAHFDGAKLYGANMSGGLDLTGAAFGGSYMADWEAYGKEWDLVKDNRESYDNTRREHVVDFSHSTLRKALFENLNMGGAILVGACLQGAEFYSVDLSRASLQGANMGGTDDCVGKDKAHFNKSTLIDADFSGVDVGGVNFDCTILSGAQFGTALNVDKASFENACTDGKTTFPASFTNTFPSCTPRPCG</sequence>
<dbReference type="Pfam" id="PF00805">
    <property type="entry name" value="Pentapeptide"/>
    <property type="match status" value="2"/>
</dbReference>
<proteinExistence type="predicted"/>
<comment type="caution">
    <text evidence="2">The sequence shown here is derived from an EMBL/GenBank/DDBJ whole genome shotgun (WGS) entry which is preliminary data.</text>
</comment>
<dbReference type="PANTHER" id="PTHR14136">
    <property type="entry name" value="BTB_POZ DOMAIN-CONTAINING PROTEIN KCTD9"/>
    <property type="match status" value="1"/>
</dbReference>
<dbReference type="Proteomes" id="UP000324758">
    <property type="component" value="Unassembled WGS sequence"/>
</dbReference>
<dbReference type="EMBL" id="VSSS01000032">
    <property type="protein sequence ID" value="TYL93432.1"/>
    <property type="molecule type" value="Genomic_DNA"/>
</dbReference>
<evidence type="ECO:0000313" key="3">
    <source>
        <dbReference type="Proteomes" id="UP000324758"/>
    </source>
</evidence>
<dbReference type="SUPFAM" id="SSF141571">
    <property type="entry name" value="Pentapeptide repeat-like"/>
    <property type="match status" value="1"/>
</dbReference>
<evidence type="ECO:0000256" key="1">
    <source>
        <dbReference type="SAM" id="Phobius"/>
    </source>
</evidence>
<gene>
    <name evidence="2" type="ORF">FXB40_21620</name>
</gene>
<organism evidence="2 3">
    <name type="scientific">Bradyrhizobium rifense</name>
    <dbReference type="NCBI Taxonomy" id="515499"/>
    <lineage>
        <taxon>Bacteria</taxon>
        <taxon>Pseudomonadati</taxon>
        <taxon>Pseudomonadota</taxon>
        <taxon>Alphaproteobacteria</taxon>
        <taxon>Hyphomicrobiales</taxon>
        <taxon>Nitrobacteraceae</taxon>
        <taxon>Bradyrhizobium</taxon>
    </lineage>
</organism>
<dbReference type="OrthoDB" id="7304622at2"/>
<dbReference type="Gene3D" id="2.160.20.80">
    <property type="entry name" value="E3 ubiquitin-protein ligase SopA"/>
    <property type="match status" value="1"/>
</dbReference>
<evidence type="ECO:0000313" key="2">
    <source>
        <dbReference type="EMBL" id="TYL93432.1"/>
    </source>
</evidence>
<dbReference type="PANTHER" id="PTHR14136:SF17">
    <property type="entry name" value="BTB_POZ DOMAIN-CONTAINING PROTEIN KCTD9"/>
    <property type="match status" value="1"/>
</dbReference>
<reference evidence="2 3" key="1">
    <citation type="submission" date="2019-08" db="EMBL/GenBank/DDBJ databases">
        <title>Bradyrhizobium hipponensis sp. nov., a rhizobium isolated from a Lupinus angustifolius root nodule in Tunisia.</title>
        <authorList>
            <person name="Off K."/>
            <person name="Rejili M."/>
            <person name="Mars M."/>
            <person name="Brachmann A."/>
            <person name="Marin M."/>
        </authorList>
    </citation>
    <scope>NUCLEOTIDE SEQUENCE [LARGE SCALE GENOMIC DNA]</scope>
    <source>
        <strain evidence="2 3">CTAW71</strain>
    </source>
</reference>
<dbReference type="InterPro" id="IPR051082">
    <property type="entry name" value="Pentapeptide-BTB/POZ_domain"/>
</dbReference>
<keyword evidence="1" id="KW-0812">Transmembrane</keyword>